<dbReference type="GO" id="GO:0046872">
    <property type="term" value="F:metal ion binding"/>
    <property type="evidence" value="ECO:0007669"/>
    <property type="project" value="UniProtKB-KW"/>
</dbReference>
<name>A0A433S9Y4_9BURK</name>
<dbReference type="NCBIfam" id="TIGR01256">
    <property type="entry name" value="modA"/>
    <property type="match status" value="1"/>
</dbReference>
<dbReference type="EMBL" id="PQSP01000012">
    <property type="protein sequence ID" value="RUS65509.1"/>
    <property type="molecule type" value="Genomic_DNA"/>
</dbReference>
<protein>
    <submittedName>
        <fullName evidence="7">Molybdate-binding periplasmic protein</fullName>
    </submittedName>
</protein>
<organism evidence="7 8">
    <name type="scientific">Saezia sanguinis</name>
    <dbReference type="NCBI Taxonomy" id="1965230"/>
    <lineage>
        <taxon>Bacteria</taxon>
        <taxon>Pseudomonadati</taxon>
        <taxon>Pseudomonadota</taxon>
        <taxon>Betaproteobacteria</taxon>
        <taxon>Burkholderiales</taxon>
        <taxon>Saeziaceae</taxon>
        <taxon>Saezia</taxon>
    </lineage>
</organism>
<comment type="caution">
    <text evidence="7">The sequence shown here is derived from an EMBL/GenBank/DDBJ whole genome shotgun (WGS) entry which is preliminary data.</text>
</comment>
<gene>
    <name evidence="7" type="primary">modA</name>
    <name evidence="7" type="ORF">CUZ56_02966</name>
</gene>
<dbReference type="GO" id="GO:1901359">
    <property type="term" value="F:tungstate binding"/>
    <property type="evidence" value="ECO:0007669"/>
    <property type="project" value="UniProtKB-ARBA"/>
</dbReference>
<dbReference type="FunFam" id="3.40.190.10:FF:000035">
    <property type="entry name" value="Molybdate ABC transporter substrate-binding protein"/>
    <property type="match status" value="1"/>
</dbReference>
<evidence type="ECO:0000313" key="7">
    <source>
        <dbReference type="EMBL" id="RUS65509.1"/>
    </source>
</evidence>
<dbReference type="Pfam" id="PF13531">
    <property type="entry name" value="SBP_bac_11"/>
    <property type="match status" value="1"/>
</dbReference>
<keyword evidence="8" id="KW-1185">Reference proteome</keyword>
<dbReference type="InterPro" id="IPR050682">
    <property type="entry name" value="ModA/WtpA"/>
</dbReference>
<sequence length="270" mass="29306">MFVRILRYDSIDVSILIMGDSMRSKFARLIAAVLLLCSSHLAFAQELIVSAAASLSNAFKDVGEAFEKQNPGVKVTFNFAASGVLLRQIEQGAPVDVFASADQATMDRAKDLIADSTRFDFARNTLVLIVPAGATQQPAKLEDLKESAYRTIAVGTPSSVPAGNYTQQVMQKEQLWSVLEPKFVFGENVRQVLQYVSRKEADAGFVYGTDAALSANEVTVALVVSTESAITYPMAQIKASDKPELAGKFMQFVVSEDGQKILARYGFVSP</sequence>
<feature type="binding site" evidence="6">
    <location>
        <position position="207"/>
    </location>
    <ligand>
        <name>molybdate</name>
        <dbReference type="ChEBI" id="CHEBI:36264"/>
    </ligand>
</feature>
<reference evidence="7 8" key="1">
    <citation type="submission" date="2018-01" db="EMBL/GenBank/DDBJ databases">
        <title>Saezia sanguinis gen. nov., sp. nov., in the order Burkholderiales isolated from human blood.</title>
        <authorList>
            <person name="Medina-Pascual M.J."/>
            <person name="Valdezate S."/>
            <person name="Monzon S."/>
            <person name="Cuesta I."/>
            <person name="Carrasco G."/>
            <person name="Villalon P."/>
            <person name="Saez-Nieto J.A."/>
        </authorList>
    </citation>
    <scope>NUCLEOTIDE SEQUENCE [LARGE SCALE GENOMIC DNA]</scope>
    <source>
        <strain evidence="7 8">CNM695-12</strain>
    </source>
</reference>
<dbReference type="GO" id="GO:0015689">
    <property type="term" value="P:molybdate ion transport"/>
    <property type="evidence" value="ECO:0007669"/>
    <property type="project" value="InterPro"/>
</dbReference>
<dbReference type="SUPFAM" id="SSF53850">
    <property type="entry name" value="Periplasmic binding protein-like II"/>
    <property type="match status" value="1"/>
</dbReference>
<feature type="binding site" evidence="6">
    <location>
        <position position="189"/>
    </location>
    <ligand>
        <name>molybdate</name>
        <dbReference type="ChEBI" id="CHEBI:36264"/>
    </ligand>
</feature>
<proteinExistence type="inferred from homology"/>
<evidence type="ECO:0000313" key="8">
    <source>
        <dbReference type="Proteomes" id="UP000286947"/>
    </source>
</evidence>
<dbReference type="AlphaFoldDB" id="A0A433S9Y4"/>
<dbReference type="PANTHER" id="PTHR30632">
    <property type="entry name" value="MOLYBDATE-BINDING PERIPLASMIC PROTEIN"/>
    <property type="match status" value="1"/>
</dbReference>
<dbReference type="Gene3D" id="3.40.190.10">
    <property type="entry name" value="Periplasmic binding protein-like II"/>
    <property type="match status" value="2"/>
</dbReference>
<dbReference type="PIRSF" id="PIRSF004846">
    <property type="entry name" value="ModA"/>
    <property type="match status" value="1"/>
</dbReference>
<keyword evidence="3 6" id="KW-0479">Metal-binding</keyword>
<evidence type="ECO:0000256" key="5">
    <source>
        <dbReference type="ARBA" id="ARBA00062515"/>
    </source>
</evidence>
<evidence type="ECO:0000256" key="3">
    <source>
        <dbReference type="ARBA" id="ARBA00022723"/>
    </source>
</evidence>
<dbReference type="PANTHER" id="PTHR30632:SF0">
    <property type="entry name" value="SULFATE-BINDING PROTEIN"/>
    <property type="match status" value="1"/>
</dbReference>
<keyword evidence="2 6" id="KW-0500">Molybdenum</keyword>
<evidence type="ECO:0000256" key="1">
    <source>
        <dbReference type="ARBA" id="ARBA00009175"/>
    </source>
</evidence>
<comment type="subunit">
    <text evidence="5">The complex is composed of two ATP-binding proteins (ModC), two transmembrane proteins (ModB) and a solute-binding protein (ModA).</text>
</comment>
<feature type="binding site" evidence="6">
    <location>
        <position position="82"/>
    </location>
    <ligand>
        <name>molybdate</name>
        <dbReference type="ChEBI" id="CHEBI:36264"/>
    </ligand>
</feature>
<feature type="binding site" evidence="6">
    <location>
        <position position="54"/>
    </location>
    <ligand>
        <name>molybdate</name>
        <dbReference type="ChEBI" id="CHEBI:36264"/>
    </ligand>
</feature>
<dbReference type="Proteomes" id="UP000286947">
    <property type="component" value="Unassembled WGS sequence"/>
</dbReference>
<dbReference type="GO" id="GO:0030973">
    <property type="term" value="F:molybdate ion binding"/>
    <property type="evidence" value="ECO:0007669"/>
    <property type="project" value="TreeGrafter"/>
</dbReference>
<keyword evidence="4" id="KW-0732">Signal</keyword>
<evidence type="ECO:0000256" key="2">
    <source>
        <dbReference type="ARBA" id="ARBA00022505"/>
    </source>
</evidence>
<accession>A0A433S9Y4</accession>
<feature type="binding site" evidence="6">
    <location>
        <position position="162"/>
    </location>
    <ligand>
        <name>molybdate</name>
        <dbReference type="ChEBI" id="CHEBI:36264"/>
    </ligand>
</feature>
<evidence type="ECO:0000256" key="4">
    <source>
        <dbReference type="ARBA" id="ARBA00022729"/>
    </source>
</evidence>
<evidence type="ECO:0000256" key="6">
    <source>
        <dbReference type="PIRSR" id="PIRSR004846-1"/>
    </source>
</evidence>
<comment type="similarity">
    <text evidence="1">Belongs to the bacterial solute-binding protein ModA family.</text>
</comment>
<dbReference type="InterPro" id="IPR005950">
    <property type="entry name" value="ModA"/>
</dbReference>